<dbReference type="Proteomes" id="UP001221413">
    <property type="component" value="Unassembled WGS sequence"/>
</dbReference>
<evidence type="ECO:0000256" key="8">
    <source>
        <dbReference type="ARBA" id="ARBA00023052"/>
    </source>
</evidence>
<evidence type="ECO:0000256" key="4">
    <source>
        <dbReference type="ARBA" id="ARBA00022723"/>
    </source>
</evidence>
<keyword evidence="14" id="KW-0670">Pyruvate</keyword>
<dbReference type="InterPro" id="IPR029061">
    <property type="entry name" value="THDP-binding"/>
</dbReference>
<keyword evidence="15" id="KW-1185">Reference proteome</keyword>
<evidence type="ECO:0000256" key="9">
    <source>
        <dbReference type="ARBA" id="ARBA00023157"/>
    </source>
</evidence>
<dbReference type="Pfam" id="PF02776">
    <property type="entry name" value="TPP_enzyme_N"/>
    <property type="match status" value="1"/>
</dbReference>
<dbReference type="SUPFAM" id="SSF52518">
    <property type="entry name" value="Thiamin diphosphate-binding fold (THDP-binding)"/>
    <property type="match status" value="2"/>
</dbReference>
<keyword evidence="6" id="KW-0210">Decarboxylase</keyword>
<evidence type="ECO:0000256" key="3">
    <source>
        <dbReference type="ARBA" id="ARBA00014422"/>
    </source>
</evidence>
<evidence type="ECO:0000256" key="7">
    <source>
        <dbReference type="ARBA" id="ARBA00022842"/>
    </source>
</evidence>
<dbReference type="FunFam" id="3.40.50.970:FF:000024">
    <property type="entry name" value="Pyruvate decarboxylase isozyme"/>
    <property type="match status" value="1"/>
</dbReference>
<dbReference type="PANTHER" id="PTHR43452">
    <property type="entry name" value="PYRUVATE DECARBOXYLASE"/>
    <property type="match status" value="1"/>
</dbReference>
<dbReference type="GO" id="GO:0030976">
    <property type="term" value="F:thiamine pyrophosphate binding"/>
    <property type="evidence" value="ECO:0007669"/>
    <property type="project" value="InterPro"/>
</dbReference>
<dbReference type="GO" id="GO:0000287">
    <property type="term" value="F:magnesium ion binding"/>
    <property type="evidence" value="ECO:0007669"/>
    <property type="project" value="InterPro"/>
</dbReference>
<sequence length="764" mass="84085">MLWLASDARPSLLGSAALIAFLHPLATAALAELPDPPCSATSNRTHTFVNLGSLIRRKGVDQDYTTRHDNVSFSLNICAPALSADDLHFPSSQDAQNVSAYYRRGDKAYSLGRTSSKPKFVGKKLVLDYAGGSLCPKLDSDGLPIEGEDNEAGYRRGLTLSFVCDRDLISPPTISFISQKYNCSYWFEIRTASACATVKAQSLGPVAIFSIMNGAYAADGYSRVRDLPGVLVTTYGVGELSAMNGVAGAYAEHAGFIHIVGNTARALQENKIMIHHTLEANPDHGVYRGMSEPIRAASAFLNDEATMASEIDRVLITAVKTRLPVYLFIPTDVVDTPLNATRLEQPLDLNLSSKPDVEELIVKKILDAIEKAEKPCILGDVLAKRHAVTSETRRLIQLAGYPAFSTILGKGVVDETSPEFGGLYNGSRFDADVHSPPFHIILVSFPGIKDAVESHADLVLNIGLHLTSSNTGAFTRQIADNKLLALHPHYCSIFGERYEGIHFVPVLQKLVAEFEKNKDKYRKRNTVTRFEIPTIDKSTSGPLRQSYIWQRIGRFTKADDIVFVEVGTAQFGMPDASLASNVQYETQIYWSSIGYTVGGTLGALVAAREKGNKGRVILVVGDGSLQMTVQEISTYIRNGFTPTIFLINNDGYTIEREIHGPEQQYNDICTSWDHMKMLEFFGGRQKGFQSRSVQARTIEELEAIMTDSEFIKSDRIQVCEIFVPRLDVPWVLRNQVDAHKARVKAAAEVQKKTWEGMVLAGAFT</sequence>
<protein>
    <recommendedName>
        <fullName evidence="3">Pyruvate decarboxylase</fullName>
    </recommendedName>
</protein>
<evidence type="ECO:0000313" key="14">
    <source>
        <dbReference type="EMBL" id="KAJ6259448.1"/>
    </source>
</evidence>
<feature type="signal peptide" evidence="12">
    <location>
        <begin position="1"/>
        <end position="28"/>
    </location>
</feature>
<keyword evidence="5 12" id="KW-0732">Signal</keyword>
<keyword evidence="9" id="KW-1015">Disulfide bond</keyword>
<dbReference type="InterPro" id="IPR044865">
    <property type="entry name" value="MRH_dom"/>
</dbReference>
<comment type="cofactor">
    <cofactor evidence="1">
        <name>thiamine diphosphate</name>
        <dbReference type="ChEBI" id="CHEBI:58937"/>
    </cofactor>
</comment>
<dbReference type="Gene3D" id="3.40.50.1220">
    <property type="entry name" value="TPP-binding domain"/>
    <property type="match status" value="1"/>
</dbReference>
<dbReference type="InterPro" id="IPR009011">
    <property type="entry name" value="Man6P_isomerase_rcpt-bd_dom_sf"/>
</dbReference>
<dbReference type="Gene3D" id="3.40.50.970">
    <property type="match status" value="2"/>
</dbReference>
<evidence type="ECO:0000256" key="10">
    <source>
        <dbReference type="ARBA" id="ARBA00023239"/>
    </source>
</evidence>
<keyword evidence="10" id="KW-0456">Lyase</keyword>
<gene>
    <name evidence="14" type="ORF">Dda_5085</name>
</gene>
<dbReference type="SUPFAM" id="SSF52467">
    <property type="entry name" value="DHS-like NAD/FAD-binding domain"/>
    <property type="match status" value="1"/>
</dbReference>
<dbReference type="SUPFAM" id="SSF50911">
    <property type="entry name" value="Mannose 6-phosphate receptor domain"/>
    <property type="match status" value="1"/>
</dbReference>
<evidence type="ECO:0000256" key="11">
    <source>
        <dbReference type="RuleBase" id="RU362132"/>
    </source>
</evidence>
<dbReference type="PANTHER" id="PTHR43452:SF3">
    <property type="entry name" value="TRANSAMINATED AMINO ACID DECARBOXYLASE"/>
    <property type="match status" value="1"/>
</dbReference>
<keyword evidence="8 11" id="KW-0786">Thiamine pyrophosphate</keyword>
<feature type="domain" description="MRH" evidence="13">
    <location>
        <begin position="36"/>
        <end position="197"/>
    </location>
</feature>
<keyword evidence="4" id="KW-0479">Metal-binding</keyword>
<dbReference type="AlphaFoldDB" id="A0AAD6NJW2"/>
<evidence type="ECO:0000256" key="5">
    <source>
        <dbReference type="ARBA" id="ARBA00022729"/>
    </source>
</evidence>
<comment type="similarity">
    <text evidence="2 11">Belongs to the TPP enzyme family.</text>
</comment>
<dbReference type="InterPro" id="IPR029035">
    <property type="entry name" value="DHS-like_NAD/FAD-binding_dom"/>
</dbReference>
<reference evidence="14" key="1">
    <citation type="submission" date="2023-01" db="EMBL/GenBank/DDBJ databases">
        <title>The chitinases involved in constricting ring structure development in the nematode-trapping fungus Drechslerella dactyloides.</title>
        <authorList>
            <person name="Wang R."/>
            <person name="Zhang L."/>
            <person name="Tang P."/>
            <person name="Li S."/>
            <person name="Liang L."/>
        </authorList>
    </citation>
    <scope>NUCLEOTIDE SEQUENCE</scope>
    <source>
        <strain evidence="14">YMF1.00031</strain>
    </source>
</reference>
<dbReference type="GO" id="GO:0000949">
    <property type="term" value="P:aromatic amino acid family catabolic process to alcohol via Ehrlich pathway"/>
    <property type="evidence" value="ECO:0007669"/>
    <property type="project" value="TreeGrafter"/>
</dbReference>
<dbReference type="InterPro" id="IPR047213">
    <property type="entry name" value="TPP_PYR_PDC_IPDC-like"/>
</dbReference>
<accession>A0AAD6NJW2</accession>
<dbReference type="InterPro" id="IPR012001">
    <property type="entry name" value="Thiamin_PyroP_enz_TPP-bd_dom"/>
</dbReference>
<dbReference type="Gene3D" id="2.70.130.10">
    <property type="entry name" value="Mannose-6-phosphate receptor binding domain"/>
    <property type="match status" value="1"/>
</dbReference>
<feature type="chain" id="PRO_5042034371" description="Pyruvate decarboxylase" evidence="12">
    <location>
        <begin position="29"/>
        <end position="764"/>
    </location>
</feature>
<dbReference type="GO" id="GO:0004737">
    <property type="term" value="F:pyruvate decarboxylase activity"/>
    <property type="evidence" value="ECO:0007669"/>
    <property type="project" value="TreeGrafter"/>
</dbReference>
<dbReference type="InterPro" id="IPR047214">
    <property type="entry name" value="TPP_PDC_IPDC"/>
</dbReference>
<proteinExistence type="inferred from homology"/>
<dbReference type="InterPro" id="IPR012110">
    <property type="entry name" value="PDC/IPDC-like"/>
</dbReference>
<evidence type="ECO:0000256" key="2">
    <source>
        <dbReference type="ARBA" id="ARBA00007812"/>
    </source>
</evidence>
<evidence type="ECO:0000313" key="15">
    <source>
        <dbReference type="Proteomes" id="UP001221413"/>
    </source>
</evidence>
<evidence type="ECO:0000256" key="6">
    <source>
        <dbReference type="ARBA" id="ARBA00022793"/>
    </source>
</evidence>
<dbReference type="InterPro" id="IPR012000">
    <property type="entry name" value="Thiamin_PyroP_enz_cen_dom"/>
</dbReference>
<comment type="caution">
    <text evidence="14">The sequence shown here is derived from an EMBL/GenBank/DDBJ whole genome shotgun (WGS) entry which is preliminary data.</text>
</comment>
<dbReference type="InterPro" id="IPR011766">
    <property type="entry name" value="TPP_enzyme_TPP-bd"/>
</dbReference>
<dbReference type="EMBL" id="JAQGDS010000006">
    <property type="protein sequence ID" value="KAJ6259448.1"/>
    <property type="molecule type" value="Genomic_DNA"/>
</dbReference>
<dbReference type="SMART" id="SM01404">
    <property type="entry name" value="CIMR"/>
    <property type="match status" value="1"/>
</dbReference>
<dbReference type="Pfam" id="PF02775">
    <property type="entry name" value="TPP_enzyme_C"/>
    <property type="match status" value="1"/>
</dbReference>
<dbReference type="GO" id="GO:0005634">
    <property type="term" value="C:nucleus"/>
    <property type="evidence" value="ECO:0007669"/>
    <property type="project" value="TreeGrafter"/>
</dbReference>
<dbReference type="CDD" id="cd07038">
    <property type="entry name" value="TPP_PYR_PDC_IPDC_like"/>
    <property type="match status" value="1"/>
</dbReference>
<name>A0AAD6NJW2_DREDA</name>
<organism evidence="14 15">
    <name type="scientific">Drechslerella dactyloides</name>
    <name type="common">Nematode-trapping fungus</name>
    <name type="synonym">Arthrobotrys dactyloides</name>
    <dbReference type="NCBI Taxonomy" id="74499"/>
    <lineage>
        <taxon>Eukaryota</taxon>
        <taxon>Fungi</taxon>
        <taxon>Dikarya</taxon>
        <taxon>Ascomycota</taxon>
        <taxon>Pezizomycotina</taxon>
        <taxon>Orbiliomycetes</taxon>
        <taxon>Orbiliales</taxon>
        <taxon>Orbiliaceae</taxon>
        <taxon>Drechslerella</taxon>
    </lineage>
</organism>
<keyword evidence="7" id="KW-0460">Magnesium</keyword>
<dbReference type="GO" id="GO:0005829">
    <property type="term" value="C:cytosol"/>
    <property type="evidence" value="ECO:0007669"/>
    <property type="project" value="TreeGrafter"/>
</dbReference>
<dbReference type="CDD" id="cd02005">
    <property type="entry name" value="TPP_PDC_IPDC"/>
    <property type="match status" value="1"/>
</dbReference>
<evidence type="ECO:0000256" key="1">
    <source>
        <dbReference type="ARBA" id="ARBA00001964"/>
    </source>
</evidence>
<evidence type="ECO:0000256" key="12">
    <source>
        <dbReference type="SAM" id="SignalP"/>
    </source>
</evidence>
<dbReference type="PROSITE" id="PS51914">
    <property type="entry name" value="MRH"/>
    <property type="match status" value="1"/>
</dbReference>
<evidence type="ECO:0000259" key="13">
    <source>
        <dbReference type="PROSITE" id="PS51914"/>
    </source>
</evidence>
<dbReference type="Pfam" id="PF00205">
    <property type="entry name" value="TPP_enzyme_M"/>
    <property type="match status" value="1"/>
</dbReference>